<feature type="transmembrane region" description="Helical" evidence="2">
    <location>
        <begin position="324"/>
        <end position="348"/>
    </location>
</feature>
<comment type="caution">
    <text evidence="3">The sequence shown here is derived from an EMBL/GenBank/DDBJ whole genome shotgun (WGS) entry which is preliminary data.</text>
</comment>
<keyword evidence="2" id="KW-1133">Transmembrane helix</keyword>
<dbReference type="AlphaFoldDB" id="A0AA38NYM1"/>
<feature type="compositionally biased region" description="Low complexity" evidence="1">
    <location>
        <begin position="415"/>
        <end position="441"/>
    </location>
</feature>
<sequence length="496" mass="52698">MTTPDSSVPRLVVVDDTDPTIQYSPASAFSLDSTGSLDLVGYGGPAFNKTLTGTTTNASLSYTFNGTFVRAMVAAVGTTYTWNCTVDGHLISSFTVDTNQVTNYIACDSAGILQGTTGEHTLDVNFAFRPTNTSDSQSLWLDDIQYQPLPSDPLDSVMLRVHNSDPSVSYSNSSGAWNWQGFGSNSTQITGTSMNFNFNGSSVTLYSVNFGSPTRFNASTAFYAIDSNPTVNFDLPGSATVQNTGNYSNIINYPLFTASNLSESSPHSLEVATSYNDSSSPQYLTINYFMVKTNPANSTSPEHASNSSSSSSPNSSNLSHGSDVGSIVGGIIGGLVGLAALIALIYYLRRRRRNQYSGMMLDLTGGGPGYYKLDGRGGDTLEVTPFVSPAPGSYPPAKYAEATAYTGQSSANSFATSGSGASPLPSASSSSSSSHPNRSSGWDPNRFVTSKNPRIMTVESDEQRRSQIRQHEDSGVRLPSVGHEEIVDVPPTYTES</sequence>
<gene>
    <name evidence="3" type="ORF">F5878DRAFT_427429</name>
</gene>
<evidence type="ECO:0000313" key="3">
    <source>
        <dbReference type="EMBL" id="KAJ3833048.1"/>
    </source>
</evidence>
<proteinExistence type="predicted"/>
<feature type="region of interest" description="Disordered" evidence="1">
    <location>
        <begin position="297"/>
        <end position="320"/>
    </location>
</feature>
<organism evidence="3 4">
    <name type="scientific">Lentinula raphanica</name>
    <dbReference type="NCBI Taxonomy" id="153919"/>
    <lineage>
        <taxon>Eukaryota</taxon>
        <taxon>Fungi</taxon>
        <taxon>Dikarya</taxon>
        <taxon>Basidiomycota</taxon>
        <taxon>Agaricomycotina</taxon>
        <taxon>Agaricomycetes</taxon>
        <taxon>Agaricomycetidae</taxon>
        <taxon>Agaricales</taxon>
        <taxon>Marasmiineae</taxon>
        <taxon>Omphalotaceae</taxon>
        <taxon>Lentinula</taxon>
    </lineage>
</organism>
<evidence type="ECO:0000256" key="1">
    <source>
        <dbReference type="SAM" id="MobiDB-lite"/>
    </source>
</evidence>
<evidence type="ECO:0000256" key="2">
    <source>
        <dbReference type="SAM" id="Phobius"/>
    </source>
</evidence>
<dbReference type="EMBL" id="MU806786">
    <property type="protein sequence ID" value="KAJ3833048.1"/>
    <property type="molecule type" value="Genomic_DNA"/>
</dbReference>
<evidence type="ECO:0000313" key="4">
    <source>
        <dbReference type="Proteomes" id="UP001163846"/>
    </source>
</evidence>
<feature type="region of interest" description="Disordered" evidence="1">
    <location>
        <begin position="410"/>
        <end position="496"/>
    </location>
</feature>
<dbReference type="Gene3D" id="2.60.120.260">
    <property type="entry name" value="Galactose-binding domain-like"/>
    <property type="match status" value="1"/>
</dbReference>
<keyword evidence="2" id="KW-0812">Transmembrane</keyword>
<feature type="compositionally biased region" description="Basic and acidic residues" evidence="1">
    <location>
        <begin position="461"/>
        <end position="475"/>
    </location>
</feature>
<keyword evidence="4" id="KW-1185">Reference proteome</keyword>
<keyword evidence="2" id="KW-0472">Membrane</keyword>
<dbReference type="Proteomes" id="UP001163846">
    <property type="component" value="Unassembled WGS sequence"/>
</dbReference>
<name>A0AA38NYM1_9AGAR</name>
<reference evidence="3" key="1">
    <citation type="submission" date="2022-08" db="EMBL/GenBank/DDBJ databases">
        <authorList>
            <consortium name="DOE Joint Genome Institute"/>
            <person name="Min B."/>
            <person name="Riley R."/>
            <person name="Sierra-Patev S."/>
            <person name="Naranjo-Ortiz M."/>
            <person name="Looney B."/>
            <person name="Konkel Z."/>
            <person name="Slot J.C."/>
            <person name="Sakamoto Y."/>
            <person name="Steenwyk J.L."/>
            <person name="Rokas A."/>
            <person name="Carro J."/>
            <person name="Camarero S."/>
            <person name="Ferreira P."/>
            <person name="Molpeceres G."/>
            <person name="Ruiz-Duenas F.J."/>
            <person name="Serrano A."/>
            <person name="Henrissat B."/>
            <person name="Drula E."/>
            <person name="Hughes K.W."/>
            <person name="Mata J.L."/>
            <person name="Ishikawa N.K."/>
            <person name="Vargas-Isla R."/>
            <person name="Ushijima S."/>
            <person name="Smith C.A."/>
            <person name="Ahrendt S."/>
            <person name="Andreopoulos W."/>
            <person name="He G."/>
            <person name="Labutti K."/>
            <person name="Lipzen A."/>
            <person name="Ng V."/>
            <person name="Sandor L."/>
            <person name="Barry K."/>
            <person name="Martinez A.T."/>
            <person name="Xiao Y."/>
            <person name="Gibbons J.G."/>
            <person name="Terashima K."/>
            <person name="Hibbett D.S."/>
            <person name="Grigoriev I.V."/>
        </authorList>
    </citation>
    <scope>NUCLEOTIDE SEQUENCE</scope>
    <source>
        <strain evidence="3">TFB9207</strain>
    </source>
</reference>
<accession>A0AA38NYM1</accession>
<protein>
    <submittedName>
        <fullName evidence="3">Uncharacterized protein</fullName>
    </submittedName>
</protein>